<evidence type="ECO:0000313" key="2">
    <source>
        <dbReference type="EMBL" id="RIW08490.1"/>
    </source>
</evidence>
<organism evidence="2 3">
    <name type="scientific">Vibrio harveyi</name>
    <name type="common">Beneckea harveyi</name>
    <dbReference type="NCBI Taxonomy" id="669"/>
    <lineage>
        <taxon>Bacteria</taxon>
        <taxon>Pseudomonadati</taxon>
        <taxon>Pseudomonadota</taxon>
        <taxon>Gammaproteobacteria</taxon>
        <taxon>Vibrionales</taxon>
        <taxon>Vibrionaceae</taxon>
        <taxon>Vibrio</taxon>
    </lineage>
</organism>
<dbReference type="AlphaFoldDB" id="A0A8B3DCA9"/>
<dbReference type="Pfam" id="PF01809">
    <property type="entry name" value="YidD"/>
    <property type="match status" value="1"/>
</dbReference>
<dbReference type="Proteomes" id="UP000253437">
    <property type="component" value="Unassembled WGS sequence"/>
</dbReference>
<protein>
    <submittedName>
        <fullName evidence="2">Membrane protein insertion efficiency factor YidD</fullName>
    </submittedName>
</protein>
<comment type="caution">
    <text evidence="2">The sequence shown here is derived from an EMBL/GenBank/DDBJ whole genome shotgun (WGS) entry which is preliminary data.</text>
</comment>
<evidence type="ECO:0000256" key="1">
    <source>
        <dbReference type="SAM" id="MobiDB-lite"/>
    </source>
</evidence>
<dbReference type="RefSeq" id="WP_079401627.1">
    <property type="nucleotide sequence ID" value="NZ_BBKY01000006.1"/>
</dbReference>
<feature type="region of interest" description="Disordered" evidence="1">
    <location>
        <begin position="67"/>
        <end position="91"/>
    </location>
</feature>
<gene>
    <name evidence="2" type="primary">yidD</name>
    <name evidence="2" type="ORF">DS957_019920</name>
</gene>
<name>A0A8B3DCA9_VIBHA</name>
<dbReference type="SMART" id="SM01234">
    <property type="entry name" value="Haemolytic"/>
    <property type="match status" value="1"/>
</dbReference>
<sequence length="116" mass="13133">MSKLVLALIRFYQRYLSPHKGFRCAHAVYYGTDSCSAAISKIIQRKGVFSSYTSVQDQFTRCRHAHQRLQTEEPSRNRKRRKNKDSSCVTDMGCNSLDCVPSDACSGGNDSPCNCW</sequence>
<proteinExistence type="predicted"/>
<dbReference type="InterPro" id="IPR002696">
    <property type="entry name" value="Membr_insert_effic_factor_YidD"/>
</dbReference>
<accession>A0A8B3DCA9</accession>
<reference evidence="2 3" key="1">
    <citation type="submission" date="2018-08" db="EMBL/GenBank/DDBJ databases">
        <title>Vibrio harveyi strains pathogenic to white snook Centropomus viridis Lockington (1877) and potential probiotic bacteria.</title>
        <authorList>
            <person name="Soto-Rodriguez S."/>
            <person name="Gomez-Gil B."/>
            <person name="Lozano-Olvera R."/>
        </authorList>
    </citation>
    <scope>NUCLEOTIDE SEQUENCE [LARGE SCALE GENOMIC DNA]</scope>
    <source>
        <strain evidence="2 3">CAIM 1508</strain>
    </source>
</reference>
<dbReference type="NCBIfam" id="TIGR00278">
    <property type="entry name" value="membrane protein insertion efficiency factor YidD"/>
    <property type="match status" value="1"/>
</dbReference>
<dbReference type="EMBL" id="QOUW02000098">
    <property type="protein sequence ID" value="RIW08490.1"/>
    <property type="molecule type" value="Genomic_DNA"/>
</dbReference>
<evidence type="ECO:0000313" key="3">
    <source>
        <dbReference type="Proteomes" id="UP000253437"/>
    </source>
</evidence>